<feature type="binding site" evidence="9">
    <location>
        <position position="120"/>
    </location>
    <ligand>
        <name>ATP</name>
        <dbReference type="ChEBI" id="CHEBI:30616"/>
    </ligand>
</feature>
<dbReference type="FunFam" id="3.30.200.20:FF:000053">
    <property type="entry name" value="Tyrosine-protein kinase"/>
    <property type="match status" value="1"/>
</dbReference>
<gene>
    <name evidence="11" type="primary">CSK</name>
    <name evidence="11" type="ORF">TNIN_414911</name>
</gene>
<dbReference type="PANTHER" id="PTHR24418">
    <property type="entry name" value="TYROSINE-PROTEIN KINASE"/>
    <property type="match status" value="1"/>
</dbReference>
<dbReference type="GO" id="GO:0004715">
    <property type="term" value="F:non-membrane spanning protein tyrosine kinase activity"/>
    <property type="evidence" value="ECO:0007669"/>
    <property type="project" value="UniProtKB-EC"/>
</dbReference>
<dbReference type="InterPro" id="IPR011009">
    <property type="entry name" value="Kinase-like_dom_sf"/>
</dbReference>
<dbReference type="InterPro" id="IPR000719">
    <property type="entry name" value="Prot_kinase_dom"/>
</dbReference>
<evidence type="ECO:0000256" key="1">
    <source>
        <dbReference type="ARBA" id="ARBA00011903"/>
    </source>
</evidence>
<evidence type="ECO:0000256" key="3">
    <source>
        <dbReference type="ARBA" id="ARBA00022741"/>
    </source>
</evidence>
<dbReference type="InterPro" id="IPR001245">
    <property type="entry name" value="Ser-Thr/Tyr_kinase_cat_dom"/>
</dbReference>
<evidence type="ECO:0000256" key="8">
    <source>
        <dbReference type="ARBA" id="ARBA00051245"/>
    </source>
</evidence>
<dbReference type="OrthoDB" id="346907at2759"/>
<keyword evidence="7" id="KW-0829">Tyrosine-protein kinase</keyword>
<dbReference type="InterPro" id="IPR050198">
    <property type="entry name" value="Non-receptor_tyrosine_kinases"/>
</dbReference>
<dbReference type="GO" id="GO:0005524">
    <property type="term" value="F:ATP binding"/>
    <property type="evidence" value="ECO:0007669"/>
    <property type="project" value="UniProtKB-UniRule"/>
</dbReference>
<evidence type="ECO:0000256" key="6">
    <source>
        <dbReference type="ARBA" id="ARBA00022999"/>
    </source>
</evidence>
<accession>A0A8X6XV65</accession>
<dbReference type="AlphaFoldDB" id="A0A8X6XV65"/>
<protein>
    <recommendedName>
        <fullName evidence="1">non-specific protein-tyrosine kinase</fullName>
        <ecNumber evidence="1">2.7.10.2</ecNumber>
    </recommendedName>
</protein>
<dbReference type="GO" id="GO:0007435">
    <property type="term" value="P:salivary gland morphogenesis"/>
    <property type="evidence" value="ECO:0007669"/>
    <property type="project" value="UniProtKB-ARBA"/>
</dbReference>
<dbReference type="PROSITE" id="PS50011">
    <property type="entry name" value="PROTEIN_KINASE_DOM"/>
    <property type="match status" value="1"/>
</dbReference>
<proteinExistence type="predicted"/>
<evidence type="ECO:0000256" key="5">
    <source>
        <dbReference type="ARBA" id="ARBA00022840"/>
    </source>
</evidence>
<keyword evidence="2" id="KW-0808">Transferase</keyword>
<evidence type="ECO:0000313" key="11">
    <source>
        <dbReference type="EMBL" id="GFY59230.1"/>
    </source>
</evidence>
<dbReference type="EC" id="2.7.10.2" evidence="1"/>
<evidence type="ECO:0000256" key="7">
    <source>
        <dbReference type="ARBA" id="ARBA00023137"/>
    </source>
</evidence>
<sequence length="194" mass="21705">MPLEALTGIGSCAGKSTGSYKKRRPNDAAVRMRTGWHSRYKIRRLRSSEHYQKDADGLCTRLKLSVPKKGEPEFSVDSQEFEKAGWTIKLDDLKLGEVLGKGEFGDVVLGCFRGQKVAVKVLKDNSKAAQTFLAEASVMTSLSHRNLVQLLGVVFDWTSIYIVTEYMSKGSLVDYLRSRGRLHVTKKDQINFAT</sequence>
<reference evidence="11" key="1">
    <citation type="submission" date="2020-08" db="EMBL/GenBank/DDBJ databases">
        <title>Multicomponent nature underlies the extraordinary mechanical properties of spider dragline silk.</title>
        <authorList>
            <person name="Kono N."/>
            <person name="Nakamura H."/>
            <person name="Mori M."/>
            <person name="Yoshida Y."/>
            <person name="Ohtoshi R."/>
            <person name="Malay A.D."/>
            <person name="Moran D.A.P."/>
            <person name="Tomita M."/>
            <person name="Numata K."/>
            <person name="Arakawa K."/>
        </authorList>
    </citation>
    <scope>NUCLEOTIDE SEQUENCE</scope>
</reference>
<organism evidence="11 12">
    <name type="scientific">Trichonephila inaurata madagascariensis</name>
    <dbReference type="NCBI Taxonomy" id="2747483"/>
    <lineage>
        <taxon>Eukaryota</taxon>
        <taxon>Metazoa</taxon>
        <taxon>Ecdysozoa</taxon>
        <taxon>Arthropoda</taxon>
        <taxon>Chelicerata</taxon>
        <taxon>Arachnida</taxon>
        <taxon>Araneae</taxon>
        <taxon>Araneomorphae</taxon>
        <taxon>Entelegynae</taxon>
        <taxon>Araneoidea</taxon>
        <taxon>Nephilidae</taxon>
        <taxon>Trichonephila</taxon>
        <taxon>Trichonephila inaurata</taxon>
    </lineage>
</organism>
<name>A0A8X6XV65_9ARAC</name>
<keyword evidence="4 11" id="KW-0418">Kinase</keyword>
<dbReference type="Gene3D" id="3.30.200.20">
    <property type="entry name" value="Phosphorylase Kinase, domain 1"/>
    <property type="match status" value="1"/>
</dbReference>
<dbReference type="EMBL" id="BMAV01012520">
    <property type="protein sequence ID" value="GFY59230.1"/>
    <property type="molecule type" value="Genomic_DNA"/>
</dbReference>
<dbReference type="InterPro" id="IPR020635">
    <property type="entry name" value="Tyr_kinase_cat_dom"/>
</dbReference>
<dbReference type="GO" id="GO:0002009">
    <property type="term" value="P:morphogenesis of an epithelium"/>
    <property type="evidence" value="ECO:0007669"/>
    <property type="project" value="UniProtKB-ARBA"/>
</dbReference>
<evidence type="ECO:0000313" key="12">
    <source>
        <dbReference type="Proteomes" id="UP000886998"/>
    </source>
</evidence>
<dbReference type="SUPFAM" id="SSF56112">
    <property type="entry name" value="Protein kinase-like (PK-like)"/>
    <property type="match status" value="1"/>
</dbReference>
<keyword evidence="6" id="KW-0727">SH2 domain</keyword>
<comment type="caution">
    <text evidence="11">The sequence shown here is derived from an EMBL/GenBank/DDBJ whole genome shotgun (WGS) entry which is preliminary data.</text>
</comment>
<evidence type="ECO:0000256" key="9">
    <source>
        <dbReference type="PROSITE-ProRule" id="PRU10141"/>
    </source>
</evidence>
<evidence type="ECO:0000256" key="4">
    <source>
        <dbReference type="ARBA" id="ARBA00022777"/>
    </source>
</evidence>
<dbReference type="PROSITE" id="PS00107">
    <property type="entry name" value="PROTEIN_KINASE_ATP"/>
    <property type="match status" value="1"/>
</dbReference>
<dbReference type="GO" id="GO:0030036">
    <property type="term" value="P:actin cytoskeleton organization"/>
    <property type="evidence" value="ECO:0007669"/>
    <property type="project" value="UniProtKB-ARBA"/>
</dbReference>
<keyword evidence="5 9" id="KW-0067">ATP-binding</keyword>
<comment type="catalytic activity">
    <reaction evidence="8">
        <text>L-tyrosyl-[protein] + ATP = O-phospho-L-tyrosyl-[protein] + ADP + H(+)</text>
        <dbReference type="Rhea" id="RHEA:10596"/>
        <dbReference type="Rhea" id="RHEA-COMP:10136"/>
        <dbReference type="Rhea" id="RHEA-COMP:20101"/>
        <dbReference type="ChEBI" id="CHEBI:15378"/>
        <dbReference type="ChEBI" id="CHEBI:30616"/>
        <dbReference type="ChEBI" id="CHEBI:46858"/>
        <dbReference type="ChEBI" id="CHEBI:61978"/>
        <dbReference type="ChEBI" id="CHEBI:456216"/>
        <dbReference type="EC" id="2.7.10.2"/>
    </reaction>
</comment>
<feature type="domain" description="Protein kinase" evidence="10">
    <location>
        <begin position="93"/>
        <end position="194"/>
    </location>
</feature>
<dbReference type="Pfam" id="PF07714">
    <property type="entry name" value="PK_Tyr_Ser-Thr"/>
    <property type="match status" value="1"/>
</dbReference>
<dbReference type="Proteomes" id="UP000886998">
    <property type="component" value="Unassembled WGS sequence"/>
</dbReference>
<keyword evidence="3 9" id="KW-0547">Nucleotide-binding</keyword>
<dbReference type="InterPro" id="IPR017441">
    <property type="entry name" value="Protein_kinase_ATP_BS"/>
</dbReference>
<evidence type="ECO:0000259" key="10">
    <source>
        <dbReference type="PROSITE" id="PS50011"/>
    </source>
</evidence>
<dbReference type="SMART" id="SM00219">
    <property type="entry name" value="TyrKc"/>
    <property type="match status" value="1"/>
</dbReference>
<keyword evidence="12" id="KW-1185">Reference proteome</keyword>
<evidence type="ECO:0000256" key="2">
    <source>
        <dbReference type="ARBA" id="ARBA00022679"/>
    </source>
</evidence>